<comment type="caution">
    <text evidence="2">The sequence shown here is derived from an EMBL/GenBank/DDBJ whole genome shotgun (WGS) entry which is preliminary data.</text>
</comment>
<dbReference type="AlphaFoldDB" id="A0A6H3FEP7"/>
<organism evidence="2 3">
    <name type="scientific">Desulfovibrio legallii</name>
    <dbReference type="NCBI Taxonomy" id="571438"/>
    <lineage>
        <taxon>Bacteria</taxon>
        <taxon>Pseudomonadati</taxon>
        <taxon>Thermodesulfobacteriota</taxon>
        <taxon>Desulfovibrionia</taxon>
        <taxon>Desulfovibrionales</taxon>
        <taxon>Desulfovibrionaceae</taxon>
        <taxon>Desulfovibrio</taxon>
    </lineage>
</organism>
<sequence>MSWHRLWTYVCRRAAVLLCALALAAALGCAQRGVQRPLTFEEQQVRMAEAQCRQEASQMNPEWRGNSRYFPWRAYFEMCMHRLGVTDAELKTLWY</sequence>
<dbReference type="RefSeq" id="WP_118229653.1">
    <property type="nucleotide sequence ID" value="NZ_DBFBQU010000156.1"/>
</dbReference>
<accession>A0A6H3FEP7</accession>
<keyword evidence="1" id="KW-0732">Signal</keyword>
<evidence type="ECO:0000256" key="1">
    <source>
        <dbReference type="SAM" id="SignalP"/>
    </source>
</evidence>
<evidence type="ECO:0000313" key="2">
    <source>
        <dbReference type="EMBL" id="TBH81573.1"/>
    </source>
</evidence>
<keyword evidence="3" id="KW-1185">Reference proteome</keyword>
<proteinExistence type="predicted"/>
<dbReference type="EMBL" id="SIXC01000002">
    <property type="protein sequence ID" value="TBH81573.1"/>
    <property type="molecule type" value="Genomic_DNA"/>
</dbReference>
<name>A0A6H3FEP7_9BACT</name>
<evidence type="ECO:0000313" key="3">
    <source>
        <dbReference type="Proteomes" id="UP000292919"/>
    </source>
</evidence>
<reference evidence="2 3" key="1">
    <citation type="submission" date="2018-12" db="EMBL/GenBank/DDBJ databases">
        <title>First genome draft of Desulfovibrio legallis sp. nov.</title>
        <authorList>
            <person name="Ben Dhia O."/>
            <person name="Najjari A."/>
            <person name="Ferjani R."/>
            <person name="Fhoula I."/>
            <person name="Fardeau M.-L."/>
            <person name="Boudabbous A."/>
            <person name="Ouzari H.I."/>
        </authorList>
    </citation>
    <scope>NUCLEOTIDE SEQUENCE [LARGE SCALE GENOMIC DNA]</scope>
    <source>
        <strain evidence="2 3">H1T</strain>
    </source>
</reference>
<feature type="signal peptide" evidence="1">
    <location>
        <begin position="1"/>
        <end position="24"/>
    </location>
</feature>
<dbReference type="Proteomes" id="UP000292919">
    <property type="component" value="Unassembled WGS sequence"/>
</dbReference>
<dbReference type="PROSITE" id="PS51257">
    <property type="entry name" value="PROKAR_LIPOPROTEIN"/>
    <property type="match status" value="1"/>
</dbReference>
<gene>
    <name evidence="2" type="ORF">EB812_02065</name>
</gene>
<protein>
    <recommendedName>
        <fullName evidence="4">Lipoprotein</fullName>
    </recommendedName>
</protein>
<evidence type="ECO:0008006" key="4">
    <source>
        <dbReference type="Google" id="ProtNLM"/>
    </source>
</evidence>
<feature type="chain" id="PRO_5026071546" description="Lipoprotein" evidence="1">
    <location>
        <begin position="25"/>
        <end position="95"/>
    </location>
</feature>